<comment type="caution">
    <text evidence="1">The sequence shown here is derived from an EMBL/GenBank/DDBJ whole genome shotgun (WGS) entry which is preliminary data.</text>
</comment>
<dbReference type="EMBL" id="MDYP01000025">
    <property type="protein sequence ID" value="OQE05390.1"/>
    <property type="molecule type" value="Genomic_DNA"/>
</dbReference>
<evidence type="ECO:0000313" key="2">
    <source>
        <dbReference type="Proteomes" id="UP000191518"/>
    </source>
</evidence>
<accession>A0A1V6RV52</accession>
<evidence type="ECO:0000313" key="1">
    <source>
        <dbReference type="EMBL" id="OQE05390.1"/>
    </source>
</evidence>
<dbReference type="STRING" id="29845.A0A1V6RV52"/>
<reference evidence="2" key="1">
    <citation type="journal article" date="2017" name="Nat. Microbiol.">
        <title>Global analysis of biosynthetic gene clusters reveals vast potential of secondary metabolite production in Penicillium species.</title>
        <authorList>
            <person name="Nielsen J.C."/>
            <person name="Grijseels S."/>
            <person name="Prigent S."/>
            <person name="Ji B."/>
            <person name="Dainat J."/>
            <person name="Nielsen K.F."/>
            <person name="Frisvad J.C."/>
            <person name="Workman M."/>
            <person name="Nielsen J."/>
        </authorList>
    </citation>
    <scope>NUCLEOTIDE SEQUENCE [LARGE SCALE GENOMIC DNA]</scope>
    <source>
        <strain evidence="2">IBT 29486</strain>
    </source>
</reference>
<dbReference type="InterPro" id="IPR038770">
    <property type="entry name" value="Na+/solute_symporter_sf"/>
</dbReference>
<name>A0A1V6RV52_9EURO</name>
<dbReference type="AlphaFoldDB" id="A0A1V6RV52"/>
<protein>
    <submittedName>
        <fullName evidence="1">Uncharacterized protein</fullName>
    </submittedName>
</protein>
<organism evidence="1 2">
    <name type="scientific">Penicillium vulpinum</name>
    <dbReference type="NCBI Taxonomy" id="29845"/>
    <lineage>
        <taxon>Eukaryota</taxon>
        <taxon>Fungi</taxon>
        <taxon>Dikarya</taxon>
        <taxon>Ascomycota</taxon>
        <taxon>Pezizomycotina</taxon>
        <taxon>Eurotiomycetes</taxon>
        <taxon>Eurotiomycetidae</taxon>
        <taxon>Eurotiales</taxon>
        <taxon>Aspergillaceae</taxon>
        <taxon>Penicillium</taxon>
    </lineage>
</organism>
<dbReference type="Gene3D" id="1.20.1530.20">
    <property type="match status" value="1"/>
</dbReference>
<sequence>MATNATMATINSTKVVSLQGGILEGPNDGPKAQPISGLGWAGLWALWALQRPSGSPSQYDPKNPLVLFIIQIRQPRVIAEVIRGIVLGPSVMGRIRLVLFLFLVGLETDLRFLISNWRVALSVSAAGMILYIDRLLTRES</sequence>
<proteinExistence type="predicted"/>
<gene>
    <name evidence="1" type="ORF">PENVUL_c025G07907</name>
</gene>
<keyword evidence="2" id="KW-1185">Reference proteome</keyword>
<dbReference type="Proteomes" id="UP000191518">
    <property type="component" value="Unassembled WGS sequence"/>
</dbReference>